<evidence type="ECO:0000313" key="12">
    <source>
        <dbReference type="EMBL" id="OAR05834.1"/>
    </source>
</evidence>
<comment type="caution">
    <text evidence="12">The sequence shown here is derived from an EMBL/GenBank/DDBJ whole genome shotgun (WGS) entry which is preliminary data.</text>
</comment>
<protein>
    <recommendedName>
        <fullName evidence="2 9">DNA mismatch repair protein MSH3</fullName>
    </recommendedName>
    <alternativeName>
        <fullName evidence="2 9">DNA mismatch repair protein MSH3</fullName>
    </alternativeName>
    <alternativeName>
        <fullName evidence="8">MutS protein homolog 3</fullName>
    </alternativeName>
</protein>
<dbReference type="PANTHER" id="PTHR11361:SF21">
    <property type="entry name" value="MUTS PROTEIN HOMOLOG 4"/>
    <property type="match status" value="1"/>
</dbReference>
<accession>A0A179IVU0</accession>
<dbReference type="InterPro" id="IPR045076">
    <property type="entry name" value="MutS"/>
</dbReference>
<keyword evidence="3" id="KW-0547">Nucleotide-binding</keyword>
<dbReference type="FunFam" id="3.40.50.300:FF:000870">
    <property type="entry name" value="MutS protein homolog 4"/>
    <property type="match status" value="1"/>
</dbReference>
<feature type="compositionally biased region" description="Low complexity" evidence="10">
    <location>
        <begin position="24"/>
        <end position="37"/>
    </location>
</feature>
<evidence type="ECO:0000256" key="4">
    <source>
        <dbReference type="ARBA" id="ARBA00022840"/>
    </source>
</evidence>
<dbReference type="InterPro" id="IPR000432">
    <property type="entry name" value="DNA_mismatch_repair_MutS_C"/>
</dbReference>
<dbReference type="Gene3D" id="1.10.1420.10">
    <property type="match status" value="1"/>
</dbReference>
<evidence type="ECO:0000256" key="9">
    <source>
        <dbReference type="ARBA" id="ARBA00073774"/>
    </source>
</evidence>
<dbReference type="GO" id="GO:0006298">
    <property type="term" value="P:mismatch repair"/>
    <property type="evidence" value="ECO:0007669"/>
    <property type="project" value="InterPro"/>
</dbReference>
<dbReference type="Pfam" id="PF05192">
    <property type="entry name" value="MutS_III"/>
    <property type="match status" value="1"/>
</dbReference>
<dbReference type="SUPFAM" id="SSF48334">
    <property type="entry name" value="DNA repair protein MutS, domain III"/>
    <property type="match status" value="1"/>
</dbReference>
<dbReference type="GO" id="GO:0005634">
    <property type="term" value="C:nucleus"/>
    <property type="evidence" value="ECO:0007669"/>
    <property type="project" value="TreeGrafter"/>
</dbReference>
<feature type="compositionally biased region" description="Polar residues" evidence="10">
    <location>
        <begin position="11"/>
        <end position="23"/>
    </location>
</feature>
<dbReference type="CDD" id="cd03243">
    <property type="entry name" value="ABC_MutS_homologs"/>
    <property type="match status" value="1"/>
</dbReference>
<dbReference type="SMART" id="SM00534">
    <property type="entry name" value="MUTSac"/>
    <property type="match status" value="1"/>
</dbReference>
<dbReference type="PIRSF" id="PIRSF005813">
    <property type="entry name" value="MSH2"/>
    <property type="match status" value="1"/>
</dbReference>
<dbReference type="SMART" id="SM00533">
    <property type="entry name" value="MUTSd"/>
    <property type="match status" value="1"/>
</dbReference>
<feature type="domain" description="DNA mismatch repair proteins mutS family" evidence="11">
    <location>
        <begin position="711"/>
        <end position="727"/>
    </location>
</feature>
<feature type="region of interest" description="Disordered" evidence="10">
    <location>
        <begin position="1"/>
        <end position="78"/>
    </location>
</feature>
<dbReference type="InterPro" id="IPR011184">
    <property type="entry name" value="DNA_mismatch_repair_Msh2"/>
</dbReference>
<dbReference type="InterPro" id="IPR036678">
    <property type="entry name" value="MutS_con_dom_sf"/>
</dbReference>
<evidence type="ECO:0000256" key="10">
    <source>
        <dbReference type="SAM" id="MobiDB-lite"/>
    </source>
</evidence>
<evidence type="ECO:0000256" key="5">
    <source>
        <dbReference type="ARBA" id="ARBA00023125"/>
    </source>
</evidence>
<dbReference type="InterPro" id="IPR036187">
    <property type="entry name" value="DNA_mismatch_repair_MutS_sf"/>
</dbReference>
<evidence type="ECO:0000256" key="6">
    <source>
        <dbReference type="ARBA" id="ARBA00023254"/>
    </source>
</evidence>
<dbReference type="PANTHER" id="PTHR11361">
    <property type="entry name" value="DNA MISMATCH REPAIR PROTEIN MUTS FAMILY MEMBER"/>
    <property type="match status" value="1"/>
</dbReference>
<evidence type="ECO:0000256" key="2">
    <source>
        <dbReference type="ARBA" id="ARBA00022151"/>
    </source>
</evidence>
<sequence>MDRPLGKLQSLMPSLTSSRYFTNSTTSRSDTPSSSRPRAVRRPQKSTALSAVASKRHRATHSSANSTSQSTPGWAQSDILTSISRPTTASGRKSRTTNASSVLGIGEANTIVCAVCEARGVSPSVGIAFVNTSIGEAVLSQICDNQSYVKTLHKIRINWPSRIVCLAQGTKSTSLTPLLRSMFADIPIDETDRSFWSESNGLGYIDRLAFESDIQPIQVAIQGKYYAVSALAAAMSQIEHQFSITFAPHSLRLRYQPSDDTMMIDISAIQSLEIVQNSHSTKSKDSLYGLLNNCATPMGNRMLRSNILQPPTLYESFMAPRYEAVEELTVNQEMFLEIRKTTDQGNVLVNGTPPMANLSQLITIPVISAISQAEQQINQVLMIKSFLEAAKELHVAMNPATAPLLVKIRELCSFEKIAAMLQKITLVLESDVAYTKSALDLRNQRTFAVRSGISGVLDVSRQAYKELTEEIHHYVEQINEKYSVVATLKFDNGRKYWLKLSISDYNRVDPPGLFINVAKKRGAIECQTLDLVKLNMRLSDTSNEVVFRSDAIIEQLIAGLQADASHLFKMCESVGLMDMLASFAQISTTRDYVRPDITNRLALKSARHPILDKILAEQFVPNDYFATEQHCFHIVTGFNMGGKSTYIRAIALLQIMAQVGCFVPAEYASFSVVHNIFTRISLDDNIEAGLSSFSVEMRDMAFILRNVDQQSMVIIDELGRGTSTRDGLAIAIAMAEALIQSKAFVWFATHFLDLARVLTNRPGVLNLHLASDCAISEDGVPHVTMLYKTERGPEREEQDYGINLAKAIGLPQTIIRTAEEFVRASRLRKEANKQNSEAERLQRRRQLILGLHEALKQARVDGAEDALPGYLKQLQHEFVTQMAAIEDGN</sequence>
<comment type="subunit">
    <text evidence="7">Heterodimer consisting of MSH2-MSH3 (MutS beta). Forms a ternary complex with MutL alpha (MLH1-PMS1).</text>
</comment>
<dbReference type="Gene3D" id="3.40.50.300">
    <property type="entry name" value="P-loop containing nucleotide triphosphate hydrolases"/>
    <property type="match status" value="1"/>
</dbReference>
<evidence type="ECO:0000259" key="11">
    <source>
        <dbReference type="PROSITE" id="PS00486"/>
    </source>
</evidence>
<dbReference type="GO" id="GO:0007131">
    <property type="term" value="P:reciprocal meiotic recombination"/>
    <property type="evidence" value="ECO:0007669"/>
    <property type="project" value="TreeGrafter"/>
</dbReference>
<dbReference type="Pfam" id="PF00488">
    <property type="entry name" value="MutS_V"/>
    <property type="match status" value="1"/>
</dbReference>
<dbReference type="AlphaFoldDB" id="A0A179IVU0"/>
<evidence type="ECO:0000256" key="7">
    <source>
        <dbReference type="ARBA" id="ARBA00025902"/>
    </source>
</evidence>
<evidence type="ECO:0000256" key="3">
    <source>
        <dbReference type="ARBA" id="ARBA00022741"/>
    </source>
</evidence>
<evidence type="ECO:0000313" key="13">
    <source>
        <dbReference type="Proteomes" id="UP000243081"/>
    </source>
</evidence>
<dbReference type="SUPFAM" id="SSF52540">
    <property type="entry name" value="P-loop containing nucleoside triphosphate hydrolases"/>
    <property type="match status" value="1"/>
</dbReference>
<dbReference type="GO" id="GO:0030983">
    <property type="term" value="F:mismatched DNA binding"/>
    <property type="evidence" value="ECO:0007669"/>
    <property type="project" value="InterPro"/>
</dbReference>
<dbReference type="PROSITE" id="PS00486">
    <property type="entry name" value="DNA_MISMATCH_REPAIR_2"/>
    <property type="match status" value="1"/>
</dbReference>
<keyword evidence="6" id="KW-0469">Meiosis</keyword>
<dbReference type="OrthoDB" id="276261at2759"/>
<dbReference type="OMA" id="KMTMLYK"/>
<comment type="similarity">
    <text evidence="1">Belongs to the DNA mismatch repair MutS family. MSH3 subfamily.</text>
</comment>
<dbReference type="Gene3D" id="3.30.420.110">
    <property type="entry name" value="MutS, connector domain"/>
    <property type="match status" value="1"/>
</dbReference>
<dbReference type="EMBL" id="LUKN01000080">
    <property type="protein sequence ID" value="OAR05834.1"/>
    <property type="molecule type" value="Genomic_DNA"/>
</dbReference>
<reference evidence="12 13" key="1">
    <citation type="submission" date="2016-03" db="EMBL/GenBank/DDBJ databases">
        <title>Fine-scale spatial genetic structure of a fungal parasite of coffee scale insects.</title>
        <authorList>
            <person name="Jackson D."/>
            <person name="Zemenick K.A."/>
            <person name="Malloure B."/>
            <person name="Quandt C.A."/>
            <person name="James T.Y."/>
        </authorList>
    </citation>
    <scope>NUCLEOTIDE SEQUENCE [LARGE SCALE GENOMIC DNA]</scope>
    <source>
        <strain evidence="12 13">UM487</strain>
    </source>
</reference>
<evidence type="ECO:0000256" key="1">
    <source>
        <dbReference type="ARBA" id="ARBA00007094"/>
    </source>
</evidence>
<dbReference type="InterPro" id="IPR027417">
    <property type="entry name" value="P-loop_NTPase"/>
</dbReference>
<dbReference type="GO" id="GO:0005524">
    <property type="term" value="F:ATP binding"/>
    <property type="evidence" value="ECO:0007669"/>
    <property type="project" value="UniProtKB-KW"/>
</dbReference>
<dbReference type="Proteomes" id="UP000243081">
    <property type="component" value="Unassembled WGS sequence"/>
</dbReference>
<feature type="compositionally biased region" description="Polar residues" evidence="10">
    <location>
        <begin position="61"/>
        <end position="78"/>
    </location>
</feature>
<name>A0A179IVU0_CORDF</name>
<evidence type="ECO:0000256" key="8">
    <source>
        <dbReference type="ARBA" id="ARBA00029792"/>
    </source>
</evidence>
<proteinExistence type="inferred from homology"/>
<keyword evidence="4" id="KW-0067">ATP-binding</keyword>
<keyword evidence="13" id="KW-1185">Reference proteome</keyword>
<keyword evidence="5" id="KW-0238">DNA-binding</keyword>
<organism evidence="12 13">
    <name type="scientific">Cordyceps confragosa</name>
    <name type="common">Lecanicillium lecanii</name>
    <dbReference type="NCBI Taxonomy" id="2714763"/>
    <lineage>
        <taxon>Eukaryota</taxon>
        <taxon>Fungi</taxon>
        <taxon>Dikarya</taxon>
        <taxon>Ascomycota</taxon>
        <taxon>Pezizomycotina</taxon>
        <taxon>Sordariomycetes</taxon>
        <taxon>Hypocreomycetidae</taxon>
        <taxon>Hypocreales</taxon>
        <taxon>Cordycipitaceae</taxon>
        <taxon>Akanthomyces</taxon>
    </lineage>
</organism>
<dbReference type="GO" id="GO:0140664">
    <property type="term" value="F:ATP-dependent DNA damage sensor activity"/>
    <property type="evidence" value="ECO:0007669"/>
    <property type="project" value="InterPro"/>
</dbReference>
<dbReference type="InterPro" id="IPR007696">
    <property type="entry name" value="DNA_mismatch_repair_MutS_core"/>
</dbReference>
<gene>
    <name evidence="12" type="ORF">LLEC1_03752</name>
</gene>